<sequence>MKHSAIPAVCLLTLAIGGPVWSEETVDVSHFFIDRAGLKSPYRAWQSAPGVMPSDSGPLPLLTFHGDSRGAMPAFNGVSLGLAPYAAPGVWLDYGRFGMDSISHCRPVLTLIGCTGADYHLNAIGLEPESVTLEASNSREAGIAATAGKHSDVLDMGFRASHLQGDDNLFSGRDSEVFVGLGASSLPGARARQRTELGVLYQESEQTLTADAVSAEPLLSGRELNADRSRVRLQLNHSNREGASSSDTQVFYQEASLSLPKPLLTEQPSLLPSAAALASDAFAAAEKAQYQTFGLQSQRVQGVGVHQIGYRLTYQQDRVEYVPRDGSAECQVTDKVDMAELGIGSSVSFDLWDMDFGSSWRSASVSRTCAEASTDIRVDGWDYGATLWLANRHVGLSAREEFAPHAPGNQQALSQSSRHYQLEGVWPATSAHQASVPQVSASQTAGGAWQLKASLWLTQFDNRHQDCAAVSGCEAPLGSTQLNLGAVDIAGASVSLGWRGEFGALSLPVALSFDESRAEFAADGCIDQACWQRGQSVPFLPERQWQLAVGMEAGEWSLTLSGRQLTLDGDNSLRLDSSLHWRRGKHEFYLSADNLSDEKGHYGVQTLVERDEQTVTIGYRWRG</sequence>
<comment type="caution">
    <text evidence="4">The sequence shown here is derived from an EMBL/GenBank/DDBJ whole genome shotgun (WGS) entry which is preliminary data.</text>
</comment>
<evidence type="ECO:0000313" key="4">
    <source>
        <dbReference type="EMBL" id="MBT1444680.1"/>
    </source>
</evidence>
<proteinExistence type="predicted"/>
<name>A0ABS5V4C8_9GAMM</name>
<evidence type="ECO:0000256" key="1">
    <source>
        <dbReference type="ARBA" id="ARBA00004442"/>
    </source>
</evidence>
<dbReference type="RefSeq" id="WP_214506887.1">
    <property type="nucleotide sequence ID" value="NZ_JAHEPS010000003.1"/>
</dbReference>
<keyword evidence="2" id="KW-0472">Membrane</keyword>
<evidence type="ECO:0008006" key="6">
    <source>
        <dbReference type="Google" id="ProtNLM"/>
    </source>
</evidence>
<comment type="subcellular location">
    <subcellularLocation>
        <location evidence="1">Cell outer membrane</location>
    </subcellularLocation>
</comment>
<reference evidence="4 5" key="1">
    <citation type="submission" date="2021-05" db="EMBL/GenBank/DDBJ databases">
        <title>Shewanella sp. JM162201.</title>
        <authorList>
            <person name="Xu S."/>
            <person name="Li A."/>
        </authorList>
    </citation>
    <scope>NUCLEOTIDE SEQUENCE [LARGE SCALE GENOMIC DNA]</scope>
    <source>
        <strain evidence="4 5">JM162201</strain>
    </source>
</reference>
<dbReference type="InterPro" id="IPR036942">
    <property type="entry name" value="Beta-barrel_TonB_sf"/>
</dbReference>
<dbReference type="Gene3D" id="2.40.170.20">
    <property type="entry name" value="TonB-dependent receptor, beta-barrel domain"/>
    <property type="match status" value="1"/>
</dbReference>
<dbReference type="SUPFAM" id="SSF56935">
    <property type="entry name" value="Porins"/>
    <property type="match status" value="1"/>
</dbReference>
<evidence type="ECO:0000256" key="3">
    <source>
        <dbReference type="ARBA" id="ARBA00023237"/>
    </source>
</evidence>
<keyword evidence="5" id="KW-1185">Reference proteome</keyword>
<organism evidence="4 5">
    <name type="scientific">Shewanella jiangmenensis</name>
    <dbReference type="NCBI Taxonomy" id="2837387"/>
    <lineage>
        <taxon>Bacteria</taxon>
        <taxon>Pseudomonadati</taxon>
        <taxon>Pseudomonadota</taxon>
        <taxon>Gammaproteobacteria</taxon>
        <taxon>Alteromonadales</taxon>
        <taxon>Shewanellaceae</taxon>
        <taxon>Shewanella</taxon>
    </lineage>
</organism>
<dbReference type="EMBL" id="JAHEPS010000003">
    <property type="protein sequence ID" value="MBT1444680.1"/>
    <property type="molecule type" value="Genomic_DNA"/>
</dbReference>
<gene>
    <name evidence="4" type="ORF">KJI95_09125</name>
</gene>
<evidence type="ECO:0000256" key="2">
    <source>
        <dbReference type="ARBA" id="ARBA00023136"/>
    </source>
</evidence>
<accession>A0ABS5V4C8</accession>
<evidence type="ECO:0000313" key="5">
    <source>
        <dbReference type="Proteomes" id="UP001195903"/>
    </source>
</evidence>
<dbReference type="Proteomes" id="UP001195903">
    <property type="component" value="Unassembled WGS sequence"/>
</dbReference>
<protein>
    <recommendedName>
        <fullName evidence="6">TonB-dependent receptor</fullName>
    </recommendedName>
</protein>
<keyword evidence="3" id="KW-0998">Cell outer membrane</keyword>